<dbReference type="SUPFAM" id="SSF56300">
    <property type="entry name" value="Metallo-dependent phosphatases"/>
    <property type="match status" value="1"/>
</dbReference>
<protein>
    <recommendedName>
        <fullName evidence="1">Calcineurin-like phosphoesterase domain-containing protein</fullName>
    </recommendedName>
</protein>
<feature type="domain" description="Calcineurin-like phosphoesterase" evidence="1">
    <location>
        <begin position="1"/>
        <end position="239"/>
    </location>
</feature>
<dbReference type="InterPro" id="IPR004843">
    <property type="entry name" value="Calcineurin-like_PHP"/>
</dbReference>
<dbReference type="AlphaFoldDB" id="A0AA35SB53"/>
<accession>A0AA35SB53</accession>
<gene>
    <name evidence="2" type="ORF">GBAR_LOCUS14961</name>
</gene>
<dbReference type="PANTHER" id="PTHR36492">
    <property type="match status" value="1"/>
</dbReference>
<evidence type="ECO:0000313" key="2">
    <source>
        <dbReference type="EMBL" id="CAI8025968.1"/>
    </source>
</evidence>
<dbReference type="Pfam" id="PF00149">
    <property type="entry name" value="Metallophos"/>
    <property type="match status" value="1"/>
</dbReference>
<sequence>MKIGVISDLHTDVTPLNKQILPHIVEAVEKAGLDIFILAGDLSPNLLELANILIAFTESNLNCPKLFVPGNHDIWVSEHPDITSEQKYDAIAVACRECGFHPLDTAPFVKNGVGFCGTIGWYDYSFQCKEYNFSEEAYASKQLSGSVWNDSNYAKWDGTDPEIAHRFENKLRNQIGSIRDSVSQIVVTTHHVPFQECVRSRGTLPWDFFNAYMGSQGLGKTCLEEQLVTHSLFGHTHVPVRQQIGNVTAICSPIGYLHQPPACDLSVYAQERLTCFEL</sequence>
<reference evidence="2" key="1">
    <citation type="submission" date="2023-03" db="EMBL/GenBank/DDBJ databases">
        <authorList>
            <person name="Steffen K."/>
            <person name="Cardenas P."/>
        </authorList>
    </citation>
    <scope>NUCLEOTIDE SEQUENCE</scope>
</reference>
<dbReference type="InterPro" id="IPR052963">
    <property type="entry name" value="Pantetheine_PDE"/>
</dbReference>
<organism evidence="2 3">
    <name type="scientific">Geodia barretti</name>
    <name type="common">Barrett's horny sponge</name>
    <dbReference type="NCBI Taxonomy" id="519541"/>
    <lineage>
        <taxon>Eukaryota</taxon>
        <taxon>Metazoa</taxon>
        <taxon>Porifera</taxon>
        <taxon>Demospongiae</taxon>
        <taxon>Heteroscleromorpha</taxon>
        <taxon>Tetractinellida</taxon>
        <taxon>Astrophorina</taxon>
        <taxon>Geodiidae</taxon>
        <taxon>Geodia</taxon>
    </lineage>
</organism>
<name>A0AA35SB53_GEOBA</name>
<dbReference type="PANTHER" id="PTHR36492:SF2">
    <property type="entry name" value="[ACYL-CARRIER-PROTEIN] PHOSPHODIESTERASE PPTH"/>
    <property type="match status" value="1"/>
</dbReference>
<keyword evidence="3" id="KW-1185">Reference proteome</keyword>
<dbReference type="InterPro" id="IPR029052">
    <property type="entry name" value="Metallo-depent_PP-like"/>
</dbReference>
<dbReference type="EMBL" id="CASHTH010002193">
    <property type="protein sequence ID" value="CAI8025968.1"/>
    <property type="molecule type" value="Genomic_DNA"/>
</dbReference>
<dbReference type="GO" id="GO:0016787">
    <property type="term" value="F:hydrolase activity"/>
    <property type="evidence" value="ECO:0007669"/>
    <property type="project" value="InterPro"/>
</dbReference>
<dbReference type="Proteomes" id="UP001174909">
    <property type="component" value="Unassembled WGS sequence"/>
</dbReference>
<dbReference type="Gene3D" id="3.60.21.10">
    <property type="match status" value="1"/>
</dbReference>
<evidence type="ECO:0000313" key="3">
    <source>
        <dbReference type="Proteomes" id="UP001174909"/>
    </source>
</evidence>
<evidence type="ECO:0000259" key="1">
    <source>
        <dbReference type="Pfam" id="PF00149"/>
    </source>
</evidence>
<dbReference type="CDD" id="cd00838">
    <property type="entry name" value="MPP_superfamily"/>
    <property type="match status" value="1"/>
</dbReference>
<comment type="caution">
    <text evidence="2">The sequence shown here is derived from an EMBL/GenBank/DDBJ whole genome shotgun (WGS) entry which is preliminary data.</text>
</comment>
<proteinExistence type="predicted"/>